<proteinExistence type="predicted"/>
<keyword evidence="2" id="KW-1185">Reference proteome</keyword>
<reference evidence="1 2" key="1">
    <citation type="submission" date="2019-03" db="EMBL/GenBank/DDBJ databases">
        <authorList>
            <consortium name="Pathogen Informatics"/>
        </authorList>
    </citation>
    <scope>NUCLEOTIDE SEQUENCE [LARGE SCALE GENOMIC DNA]</scope>
    <source>
        <strain evidence="1 2">NCTC12993</strain>
    </source>
</reference>
<dbReference type="EMBL" id="CAADJD010000028">
    <property type="protein sequence ID" value="VFS86966.1"/>
    <property type="molecule type" value="Genomic_DNA"/>
</dbReference>
<sequence>MILNGDFFIPVIGNSHSDRWPGNSLSIIQIIYYPYRLFAECALGHNLYKFLKVAQVAGIAASIFKQGDIFNGTAAAQFHCDRSKTL</sequence>
<dbReference type="Proteomes" id="UP000401081">
    <property type="component" value="Unassembled WGS sequence"/>
</dbReference>
<evidence type="ECO:0000313" key="1">
    <source>
        <dbReference type="EMBL" id="VFS86966.1"/>
    </source>
</evidence>
<name>A0A485CQD8_KLUCR</name>
<dbReference type="AlphaFoldDB" id="A0A485CQD8"/>
<organism evidence="1 2">
    <name type="scientific">Kluyvera cryocrescens</name>
    <name type="common">Kluyvera citrophila</name>
    <dbReference type="NCBI Taxonomy" id="580"/>
    <lineage>
        <taxon>Bacteria</taxon>
        <taxon>Pseudomonadati</taxon>
        <taxon>Pseudomonadota</taxon>
        <taxon>Gammaproteobacteria</taxon>
        <taxon>Enterobacterales</taxon>
        <taxon>Enterobacteriaceae</taxon>
        <taxon>Kluyvera</taxon>
    </lineage>
</organism>
<protein>
    <submittedName>
        <fullName evidence="1">Uncharacterized protein</fullName>
    </submittedName>
</protein>
<accession>A0A485CQD8</accession>
<gene>
    <name evidence="1" type="ORF">NCTC12993_06825</name>
</gene>
<evidence type="ECO:0000313" key="2">
    <source>
        <dbReference type="Proteomes" id="UP000401081"/>
    </source>
</evidence>